<evidence type="ECO:0000256" key="3">
    <source>
        <dbReference type="ARBA" id="ARBA00022763"/>
    </source>
</evidence>
<evidence type="ECO:0000256" key="4">
    <source>
        <dbReference type="ARBA" id="ARBA00022801"/>
    </source>
</evidence>
<dbReference type="GO" id="GO:0016829">
    <property type="term" value="F:lyase activity"/>
    <property type="evidence" value="ECO:0007669"/>
    <property type="project" value="UniProtKB-KW"/>
</dbReference>
<dbReference type="Gene3D" id="3.90.1680.10">
    <property type="entry name" value="SOS response associated peptidase-like"/>
    <property type="match status" value="1"/>
</dbReference>
<evidence type="ECO:0000313" key="9">
    <source>
        <dbReference type="EMBL" id="RVT99114.1"/>
    </source>
</evidence>
<dbReference type="RefSeq" id="WP_127785806.1">
    <property type="nucleotide sequence ID" value="NZ_SACL01000001.1"/>
</dbReference>
<protein>
    <recommendedName>
        <fullName evidence="8">Abasic site processing protein</fullName>
        <ecNumber evidence="8">3.4.-.-</ecNumber>
    </recommendedName>
</protein>
<dbReference type="SUPFAM" id="SSF143081">
    <property type="entry name" value="BB1717-like"/>
    <property type="match status" value="1"/>
</dbReference>
<dbReference type="GO" id="GO:0106300">
    <property type="term" value="P:protein-DNA covalent cross-linking repair"/>
    <property type="evidence" value="ECO:0007669"/>
    <property type="project" value="InterPro"/>
</dbReference>
<dbReference type="EC" id="3.4.-.-" evidence="8"/>
<accession>A0A437MN86</accession>
<name>A0A437MN86_9PROT</name>
<evidence type="ECO:0000256" key="6">
    <source>
        <dbReference type="ARBA" id="ARBA00023125"/>
    </source>
</evidence>
<evidence type="ECO:0000256" key="7">
    <source>
        <dbReference type="ARBA" id="ARBA00023239"/>
    </source>
</evidence>
<dbReference type="AlphaFoldDB" id="A0A437MN86"/>
<keyword evidence="4 8" id="KW-0378">Hydrolase</keyword>
<dbReference type="PANTHER" id="PTHR13604">
    <property type="entry name" value="DC12-RELATED"/>
    <property type="match status" value="1"/>
</dbReference>
<dbReference type="Pfam" id="PF02586">
    <property type="entry name" value="SRAP"/>
    <property type="match status" value="1"/>
</dbReference>
<organism evidence="9 10">
    <name type="scientific">Rhodovarius crocodyli</name>
    <dbReference type="NCBI Taxonomy" id="1979269"/>
    <lineage>
        <taxon>Bacteria</taxon>
        <taxon>Pseudomonadati</taxon>
        <taxon>Pseudomonadota</taxon>
        <taxon>Alphaproteobacteria</taxon>
        <taxon>Acetobacterales</taxon>
        <taxon>Roseomonadaceae</taxon>
        <taxon>Rhodovarius</taxon>
    </lineage>
</organism>
<dbReference type="OrthoDB" id="9782620at2"/>
<dbReference type="InterPro" id="IPR003738">
    <property type="entry name" value="SRAP"/>
</dbReference>
<evidence type="ECO:0000313" key="10">
    <source>
        <dbReference type="Proteomes" id="UP000282957"/>
    </source>
</evidence>
<keyword evidence="10" id="KW-1185">Reference proteome</keyword>
<evidence type="ECO:0000256" key="1">
    <source>
        <dbReference type="ARBA" id="ARBA00008136"/>
    </source>
</evidence>
<reference evidence="9 10" key="1">
    <citation type="submission" date="2019-01" db="EMBL/GenBank/DDBJ databases">
        <authorList>
            <person name="Chen W.-M."/>
        </authorList>
    </citation>
    <scope>NUCLEOTIDE SEQUENCE [LARGE SCALE GENOMIC DNA]</scope>
    <source>
        <strain evidence="9 10">CCP-6</strain>
    </source>
</reference>
<dbReference type="EMBL" id="SACL01000001">
    <property type="protein sequence ID" value="RVT99114.1"/>
    <property type="molecule type" value="Genomic_DNA"/>
</dbReference>
<dbReference type="GO" id="GO:0008233">
    <property type="term" value="F:peptidase activity"/>
    <property type="evidence" value="ECO:0007669"/>
    <property type="project" value="UniProtKB-KW"/>
</dbReference>
<keyword evidence="2 8" id="KW-0645">Protease</keyword>
<evidence type="ECO:0000256" key="8">
    <source>
        <dbReference type="RuleBase" id="RU364100"/>
    </source>
</evidence>
<keyword evidence="7" id="KW-0456">Lyase</keyword>
<keyword evidence="5" id="KW-0190">Covalent protein-DNA linkage</keyword>
<dbReference type="GO" id="GO:0003697">
    <property type="term" value="F:single-stranded DNA binding"/>
    <property type="evidence" value="ECO:0007669"/>
    <property type="project" value="InterPro"/>
</dbReference>
<keyword evidence="6" id="KW-0238">DNA-binding</keyword>
<comment type="similarity">
    <text evidence="1 8">Belongs to the SOS response-associated peptidase family.</text>
</comment>
<evidence type="ECO:0000256" key="2">
    <source>
        <dbReference type="ARBA" id="ARBA00022670"/>
    </source>
</evidence>
<dbReference type="PANTHER" id="PTHR13604:SF0">
    <property type="entry name" value="ABASIC SITE PROCESSING PROTEIN HMCES"/>
    <property type="match status" value="1"/>
</dbReference>
<evidence type="ECO:0000256" key="5">
    <source>
        <dbReference type="ARBA" id="ARBA00023124"/>
    </source>
</evidence>
<dbReference type="InterPro" id="IPR036590">
    <property type="entry name" value="SRAP-like"/>
</dbReference>
<gene>
    <name evidence="9" type="ORF">EOD42_03125</name>
</gene>
<dbReference type="Proteomes" id="UP000282957">
    <property type="component" value="Unassembled WGS sequence"/>
</dbReference>
<comment type="caution">
    <text evidence="9">The sequence shown here is derived from an EMBL/GenBank/DDBJ whole genome shotgun (WGS) entry which is preliminary data.</text>
</comment>
<keyword evidence="3" id="KW-0227">DNA damage</keyword>
<sequence length="227" mass="25429">MCGRVTQHFNAHDLGQHLQVAGPPINVRPRYNLAPTTSILAVRTVEGERQASYMRCGLIPAWWKKTAKEVPATFNARAETVTEKPMFRGAWKARRRCIIPVSGFYEWETRGKAKIPHLFTAADGAPILSIAGMWEAWRDPKGEAITSCTMIVTSPNAWMERYHDRMVVVLEPEQHEAWLSGEIGEEGLVAAREDLLREHIVDSRVNRTGVGDDDPTLLQPVPGPLLI</sequence>
<proteinExistence type="inferred from homology"/>
<dbReference type="GO" id="GO:0006508">
    <property type="term" value="P:proteolysis"/>
    <property type="evidence" value="ECO:0007669"/>
    <property type="project" value="UniProtKB-KW"/>
</dbReference>